<accession>Q0WNY9</accession>
<sequence>MLLLLLLRRRRRLMLLLVGEMIKVIVMKRHRFRVEFVFEFLFRRGKDELRRKKEEKFLALMFRFINQL</sequence>
<organism evidence="1">
    <name type="scientific">Arabidopsis thaliana</name>
    <name type="common">Mouse-ear cress</name>
    <dbReference type="NCBI Taxonomy" id="3702"/>
    <lineage>
        <taxon>Eukaryota</taxon>
        <taxon>Viridiplantae</taxon>
        <taxon>Streptophyta</taxon>
        <taxon>Embryophyta</taxon>
        <taxon>Tracheophyta</taxon>
        <taxon>Spermatophyta</taxon>
        <taxon>Magnoliopsida</taxon>
        <taxon>eudicotyledons</taxon>
        <taxon>Gunneridae</taxon>
        <taxon>Pentapetalae</taxon>
        <taxon>rosids</taxon>
        <taxon>malvids</taxon>
        <taxon>Brassicales</taxon>
        <taxon>Brassicaceae</taxon>
        <taxon>Camelineae</taxon>
        <taxon>Arabidopsis</taxon>
    </lineage>
</organism>
<dbReference type="AlphaFoldDB" id="Q0WNY9"/>
<dbReference type="EMBL" id="AK229297">
    <property type="protein sequence ID" value="BAF01160.1"/>
    <property type="molecule type" value="mRNA"/>
</dbReference>
<proteinExistence type="evidence at transcript level"/>
<protein>
    <submittedName>
        <fullName evidence="1">Uncharacterized protein</fullName>
    </submittedName>
</protein>
<reference evidence="1" key="1">
    <citation type="submission" date="2006-07" db="EMBL/GenBank/DDBJ databases">
        <title>Large-scale analysis of RIKEN Arabidopsis full-length (RAFL) cDNAs.</title>
        <authorList>
            <person name="Totoki Y."/>
            <person name="Seki M."/>
            <person name="Ishida J."/>
            <person name="Nakajima M."/>
            <person name="Enju A."/>
            <person name="Morosawa T."/>
            <person name="Kamiya A."/>
            <person name="Narusaka M."/>
            <person name="Shin-i T."/>
            <person name="Nakagawa M."/>
            <person name="Sakamoto N."/>
            <person name="Oishi K."/>
            <person name="Kohara Y."/>
            <person name="Kobayashi M."/>
            <person name="Toyoda A."/>
            <person name="Sakaki Y."/>
            <person name="Sakurai T."/>
            <person name="Iida K."/>
            <person name="Akiyama K."/>
            <person name="Satou M."/>
            <person name="Toyoda T."/>
            <person name="Konagaya A."/>
            <person name="Carninci P."/>
            <person name="Kawai J."/>
            <person name="Hayashizaki Y."/>
            <person name="Shinozaki K."/>
        </authorList>
    </citation>
    <scope>NUCLEOTIDE SEQUENCE</scope>
</reference>
<evidence type="ECO:0000313" key="1">
    <source>
        <dbReference type="EMBL" id="BAF01160.1"/>
    </source>
</evidence>
<name>Q0WNY9_ARATH</name>